<dbReference type="Gene3D" id="3.40.190.10">
    <property type="entry name" value="Periplasmic binding protein-like II"/>
    <property type="match status" value="2"/>
</dbReference>
<dbReference type="PANTHER" id="PTHR30126:SF39">
    <property type="entry name" value="HTH-TYPE TRANSCRIPTIONAL REGULATOR CYSL"/>
    <property type="match status" value="1"/>
</dbReference>
<dbReference type="Pfam" id="PF00126">
    <property type="entry name" value="HTH_1"/>
    <property type="match status" value="1"/>
</dbReference>
<dbReference type="PRINTS" id="PR00039">
    <property type="entry name" value="HTHLYSR"/>
</dbReference>
<feature type="domain" description="HTH lysR-type" evidence="5">
    <location>
        <begin position="9"/>
        <end position="65"/>
    </location>
</feature>
<sequence>MSQELGPGDLASLRLFVDTVRLGSLSAAARAQRITQPSASEALRRLERRLGVELVVRTPRGSRPTPDGARLAEHAERVLAELDGFLTEARSLRAAGRRHVRIAASYTNAEYLLPPVIARYRAVRPEVVVSLAVANSAAVIARVAERTADLGFVEDPAPHPELATRTVATDELAVVVAPGHPWTRADGPLPAGELTGTPLLLREPDSGTRATYEHAAHRAGRTVATPLGVMTSTEALKTAVRAGLGATLVSRLAVAAELAAGALVEVPVAGLDLRRELRAVWRPAHAHDLTAEFLDTLRP</sequence>
<dbReference type="InterPro" id="IPR036390">
    <property type="entry name" value="WH_DNA-bd_sf"/>
</dbReference>
<evidence type="ECO:0000256" key="4">
    <source>
        <dbReference type="ARBA" id="ARBA00023163"/>
    </source>
</evidence>
<organism evidence="6 7">
    <name type="scientific">Actinocatenispora thailandica</name>
    <dbReference type="NCBI Taxonomy" id="227318"/>
    <lineage>
        <taxon>Bacteria</taxon>
        <taxon>Bacillati</taxon>
        <taxon>Actinomycetota</taxon>
        <taxon>Actinomycetes</taxon>
        <taxon>Micromonosporales</taxon>
        <taxon>Micromonosporaceae</taxon>
        <taxon>Actinocatenispora</taxon>
    </lineage>
</organism>
<evidence type="ECO:0000259" key="5">
    <source>
        <dbReference type="PROSITE" id="PS50931"/>
    </source>
</evidence>
<keyword evidence="3" id="KW-0238">DNA-binding</keyword>
<keyword evidence="7" id="KW-1185">Reference proteome</keyword>
<proteinExistence type="inferred from homology"/>
<comment type="similarity">
    <text evidence="1">Belongs to the LysR transcriptional regulatory family.</text>
</comment>
<keyword evidence="2" id="KW-0805">Transcription regulation</keyword>
<evidence type="ECO:0000256" key="1">
    <source>
        <dbReference type="ARBA" id="ARBA00009437"/>
    </source>
</evidence>
<dbReference type="PROSITE" id="PS50931">
    <property type="entry name" value="HTH_LYSR"/>
    <property type="match status" value="1"/>
</dbReference>
<evidence type="ECO:0000313" key="6">
    <source>
        <dbReference type="EMBL" id="BCJ32793.1"/>
    </source>
</evidence>
<dbReference type="Gene3D" id="1.10.10.10">
    <property type="entry name" value="Winged helix-like DNA-binding domain superfamily/Winged helix DNA-binding domain"/>
    <property type="match status" value="1"/>
</dbReference>
<accession>A0A7R7HUM9</accession>
<gene>
    <name evidence="6" type="ORF">Athai_02960</name>
</gene>
<reference evidence="6 7" key="1">
    <citation type="submission" date="2020-08" db="EMBL/GenBank/DDBJ databases">
        <title>Whole genome shotgun sequence of Actinocatenispora thailandica NBRC 105041.</title>
        <authorList>
            <person name="Komaki H."/>
            <person name="Tamura T."/>
        </authorList>
    </citation>
    <scope>NUCLEOTIDE SEQUENCE [LARGE SCALE GENOMIC DNA]</scope>
    <source>
        <strain evidence="6 7">NBRC 105041</strain>
    </source>
</reference>
<name>A0A7R7HUM9_9ACTN</name>
<dbReference type="AlphaFoldDB" id="A0A7R7HUM9"/>
<dbReference type="Proteomes" id="UP000611640">
    <property type="component" value="Chromosome"/>
</dbReference>
<dbReference type="SUPFAM" id="SSF46785">
    <property type="entry name" value="Winged helix' DNA-binding domain"/>
    <property type="match status" value="1"/>
</dbReference>
<keyword evidence="4" id="KW-0804">Transcription</keyword>
<dbReference type="SUPFAM" id="SSF53850">
    <property type="entry name" value="Periplasmic binding protein-like II"/>
    <property type="match status" value="1"/>
</dbReference>
<evidence type="ECO:0000256" key="2">
    <source>
        <dbReference type="ARBA" id="ARBA00023015"/>
    </source>
</evidence>
<dbReference type="InterPro" id="IPR036388">
    <property type="entry name" value="WH-like_DNA-bd_sf"/>
</dbReference>
<dbReference type="GO" id="GO:0000976">
    <property type="term" value="F:transcription cis-regulatory region binding"/>
    <property type="evidence" value="ECO:0007669"/>
    <property type="project" value="TreeGrafter"/>
</dbReference>
<dbReference type="InterPro" id="IPR000847">
    <property type="entry name" value="LysR_HTH_N"/>
</dbReference>
<dbReference type="KEGG" id="atl:Athai_02960"/>
<dbReference type="GO" id="GO:0003700">
    <property type="term" value="F:DNA-binding transcription factor activity"/>
    <property type="evidence" value="ECO:0007669"/>
    <property type="project" value="InterPro"/>
</dbReference>
<dbReference type="InterPro" id="IPR005119">
    <property type="entry name" value="LysR_subst-bd"/>
</dbReference>
<evidence type="ECO:0000313" key="7">
    <source>
        <dbReference type="Proteomes" id="UP000611640"/>
    </source>
</evidence>
<dbReference type="PANTHER" id="PTHR30126">
    <property type="entry name" value="HTH-TYPE TRANSCRIPTIONAL REGULATOR"/>
    <property type="match status" value="1"/>
</dbReference>
<dbReference type="RefSeq" id="WP_203959786.1">
    <property type="nucleotide sequence ID" value="NZ_AP023355.1"/>
</dbReference>
<dbReference type="Pfam" id="PF03466">
    <property type="entry name" value="LysR_substrate"/>
    <property type="match status" value="1"/>
</dbReference>
<protein>
    <submittedName>
        <fullName evidence="6">LysR family transcriptional regulator</fullName>
    </submittedName>
</protein>
<dbReference type="EMBL" id="AP023355">
    <property type="protein sequence ID" value="BCJ32793.1"/>
    <property type="molecule type" value="Genomic_DNA"/>
</dbReference>
<evidence type="ECO:0000256" key="3">
    <source>
        <dbReference type="ARBA" id="ARBA00023125"/>
    </source>
</evidence>